<comment type="subcellular location">
    <subcellularLocation>
        <location evidence="1">Endomembrane system</location>
        <topology evidence="1">Multi-pass membrane protein</topology>
    </subcellularLocation>
</comment>
<organism evidence="9 10">
    <name type="scientific">Pseudarcicella hirudinis</name>
    <dbReference type="NCBI Taxonomy" id="1079859"/>
    <lineage>
        <taxon>Bacteria</taxon>
        <taxon>Pseudomonadati</taxon>
        <taxon>Bacteroidota</taxon>
        <taxon>Cytophagia</taxon>
        <taxon>Cytophagales</taxon>
        <taxon>Flectobacillaceae</taxon>
        <taxon>Pseudarcicella</taxon>
    </lineage>
</organism>
<proteinExistence type="predicted"/>
<feature type="transmembrane region" description="Helical" evidence="7">
    <location>
        <begin position="276"/>
        <end position="309"/>
    </location>
</feature>
<dbReference type="GO" id="GO:0008488">
    <property type="term" value="F:gamma-glutamyl carboxylase activity"/>
    <property type="evidence" value="ECO:0007669"/>
    <property type="project" value="InterPro"/>
</dbReference>
<dbReference type="PANTHER" id="PTHR12639:SF7">
    <property type="entry name" value="HTTM DOMAIN-CONTAINING PROTEIN"/>
    <property type="match status" value="1"/>
</dbReference>
<evidence type="ECO:0000256" key="5">
    <source>
        <dbReference type="ARBA" id="ARBA00023157"/>
    </source>
</evidence>
<accession>A0A1I5X3F7</accession>
<evidence type="ECO:0000256" key="4">
    <source>
        <dbReference type="ARBA" id="ARBA00023136"/>
    </source>
</evidence>
<dbReference type="InterPro" id="IPR053935">
    <property type="entry name" value="VKGC_lumenal_dom"/>
</dbReference>
<evidence type="ECO:0000256" key="6">
    <source>
        <dbReference type="ARBA" id="ARBA00023239"/>
    </source>
</evidence>
<feature type="domain" description="HTTM-like" evidence="8">
    <location>
        <begin position="39"/>
        <end position="313"/>
    </location>
</feature>
<keyword evidence="2 7" id="KW-0812">Transmembrane</keyword>
<dbReference type="EMBL" id="FOXH01000013">
    <property type="protein sequence ID" value="SFQ26552.1"/>
    <property type="molecule type" value="Genomic_DNA"/>
</dbReference>
<gene>
    <name evidence="9" type="ORF">SAMN04515674_113115</name>
</gene>
<evidence type="ECO:0000256" key="3">
    <source>
        <dbReference type="ARBA" id="ARBA00022989"/>
    </source>
</evidence>
<dbReference type="Pfam" id="PF05090">
    <property type="entry name" value="HTTM"/>
    <property type="match status" value="1"/>
</dbReference>
<dbReference type="PANTHER" id="PTHR12639">
    <property type="entry name" value="VITAMIN K-DEPENDENT GAMMA-CARBOXYLASE"/>
    <property type="match status" value="1"/>
</dbReference>
<dbReference type="AlphaFoldDB" id="A0A1I5X3F7"/>
<dbReference type="STRING" id="1079859.SAMN04515674_113115"/>
<dbReference type="InterPro" id="IPR007782">
    <property type="entry name" value="VKG_COase"/>
</dbReference>
<dbReference type="Proteomes" id="UP000199306">
    <property type="component" value="Unassembled WGS sequence"/>
</dbReference>
<dbReference type="Pfam" id="PF22777">
    <property type="entry name" value="VKGC_lumenal_dom"/>
    <property type="match status" value="1"/>
</dbReference>
<reference evidence="9 10" key="1">
    <citation type="submission" date="2016-10" db="EMBL/GenBank/DDBJ databases">
        <authorList>
            <person name="de Groot N.N."/>
        </authorList>
    </citation>
    <scope>NUCLEOTIDE SEQUENCE [LARGE SCALE GENOMIC DNA]</scope>
    <source>
        <strain evidence="10">E92,LMG 26720,CCM 7988</strain>
    </source>
</reference>
<keyword evidence="3 7" id="KW-1133">Transmembrane helix</keyword>
<evidence type="ECO:0000256" key="7">
    <source>
        <dbReference type="SAM" id="Phobius"/>
    </source>
</evidence>
<keyword evidence="4 7" id="KW-0472">Membrane</keyword>
<feature type="transmembrane region" description="Helical" evidence="7">
    <location>
        <begin position="92"/>
        <end position="113"/>
    </location>
</feature>
<evidence type="ECO:0000313" key="10">
    <source>
        <dbReference type="Proteomes" id="UP000199306"/>
    </source>
</evidence>
<keyword evidence="10" id="KW-1185">Reference proteome</keyword>
<dbReference type="GO" id="GO:0019842">
    <property type="term" value="F:vitamin binding"/>
    <property type="evidence" value="ECO:0007669"/>
    <property type="project" value="TreeGrafter"/>
</dbReference>
<dbReference type="InterPro" id="IPR011020">
    <property type="entry name" value="HTTM-like"/>
</dbReference>
<feature type="transmembrane region" description="Helical" evidence="7">
    <location>
        <begin position="39"/>
        <end position="62"/>
    </location>
</feature>
<protein>
    <submittedName>
        <fullName evidence="9">Vitamin K-dependent gamma-carboxylase</fullName>
    </submittedName>
</protein>
<dbReference type="InterPro" id="IPR053934">
    <property type="entry name" value="HTTM_dom"/>
</dbReference>
<evidence type="ECO:0000259" key="8">
    <source>
        <dbReference type="SMART" id="SM00752"/>
    </source>
</evidence>
<dbReference type="GO" id="GO:0012505">
    <property type="term" value="C:endomembrane system"/>
    <property type="evidence" value="ECO:0007669"/>
    <property type="project" value="UniProtKB-SubCell"/>
</dbReference>
<evidence type="ECO:0000256" key="1">
    <source>
        <dbReference type="ARBA" id="ARBA00004127"/>
    </source>
</evidence>
<keyword evidence="6" id="KW-0456">Lyase</keyword>
<evidence type="ECO:0000313" key="9">
    <source>
        <dbReference type="EMBL" id="SFQ26552.1"/>
    </source>
</evidence>
<keyword evidence="5" id="KW-1015">Disulfide bond</keyword>
<feature type="transmembrane region" description="Helical" evidence="7">
    <location>
        <begin position="134"/>
        <end position="154"/>
    </location>
</feature>
<sequence length="483" mass="57352">MTDFSDRNMEYKTRPGIFAEKIKSWFSTPDSLTDSHKTAYSLAFFRIVFGILMVVAEIRFISRDWITDFYVKPQFFFTFFGFDWIHPLPAPYIYWVFYGLVICGVLIALGLFYRIAIWSFFLGFTYVELLDKSVYLNHYYQVSMLAFIMCFLPMNRKYSLDAGIKAHLSSEISFPGKIFNFLTFSTIKSPLPENWMLWALRLQVGSVYFFGGVAKLKYDWLFRAQPLRIWLAANEHFPLIGSLLTQTWVAFVLSWFALFFDLTAPFLLSFRKTRFYIYLIIVIFHLLTHYLFYIGMFPWMMIFTALIFFPSDFHQKVLRFLPEPQTSGFNTVRASTVNLKWLFTFFFLFQLIMPFRSHFYEGNVLWHEQGFRFSWNIMLMEKNASLEYRVKVKKSGEEFYVRPSEFLTRIQARQCSFQPDMILQFAHYLHQYYVENGLGDTEIRAECYASLNGRGSQLLIDPNVDLTKEHEGFMPKTWITKLN</sequence>
<evidence type="ECO:0000256" key="2">
    <source>
        <dbReference type="ARBA" id="ARBA00022692"/>
    </source>
</evidence>
<name>A0A1I5X3F7_9BACT</name>
<dbReference type="SMART" id="SM00752">
    <property type="entry name" value="HTTM"/>
    <property type="match status" value="1"/>
</dbReference>